<name>A0A2M7R6R2_9BACT</name>
<comment type="caution">
    <text evidence="1">The sequence shown here is derived from an EMBL/GenBank/DDBJ whole genome shotgun (WGS) entry which is preliminary data.</text>
</comment>
<reference evidence="2" key="1">
    <citation type="submission" date="2017-09" db="EMBL/GenBank/DDBJ databases">
        <title>Depth-based differentiation of microbial function through sediment-hosted aquifers and enrichment of novel symbionts in the deep terrestrial subsurface.</title>
        <authorList>
            <person name="Probst A.J."/>
            <person name="Ladd B."/>
            <person name="Jarett J.K."/>
            <person name="Geller-Mcgrath D.E."/>
            <person name="Sieber C.M.K."/>
            <person name="Emerson J.B."/>
            <person name="Anantharaman K."/>
            <person name="Thomas B.C."/>
            <person name="Malmstrom R."/>
            <person name="Stieglmeier M."/>
            <person name="Klingl A."/>
            <person name="Woyke T."/>
            <person name="Ryan C.M."/>
            <person name="Banfield J.F."/>
        </authorList>
    </citation>
    <scope>NUCLEOTIDE SEQUENCE [LARGE SCALE GENOMIC DNA]</scope>
</reference>
<evidence type="ECO:0000313" key="1">
    <source>
        <dbReference type="EMBL" id="PIY89024.1"/>
    </source>
</evidence>
<evidence type="ECO:0000313" key="2">
    <source>
        <dbReference type="Proteomes" id="UP000230767"/>
    </source>
</evidence>
<evidence type="ECO:0008006" key="3">
    <source>
        <dbReference type="Google" id="ProtNLM"/>
    </source>
</evidence>
<gene>
    <name evidence="1" type="ORF">COY73_02115</name>
</gene>
<dbReference type="AlphaFoldDB" id="A0A2M7R6R2"/>
<dbReference type="Pfam" id="PF08843">
    <property type="entry name" value="AbiEii"/>
    <property type="match status" value="1"/>
</dbReference>
<sequence>MFSEVLDKKRKGLLPQLGFLKKYGFYMAGGTALALQLGHRTSLDFDFYTTRKFDSRKLREDLDQIFKKIEEVYIAEDTLVLSIEDIGVSFFKYPYPLIRSYQKINNILIASPEDIAAMKILAISQRGRRRDFIDIYFLMQKFTVNQMMGFVKEKYPMFNIYLGLQGLTYFADADQDPEKGRYRLLKKVKWNEIKKFIIGEVNRFKTRYLKK</sequence>
<dbReference type="EMBL" id="PFLW01000054">
    <property type="protein sequence ID" value="PIY89024.1"/>
    <property type="molecule type" value="Genomic_DNA"/>
</dbReference>
<organism evidence="1 2">
    <name type="scientific">Candidatus Nealsonbacteria bacterium CG_4_10_14_0_8_um_filter_37_14</name>
    <dbReference type="NCBI Taxonomy" id="1974684"/>
    <lineage>
        <taxon>Bacteria</taxon>
        <taxon>Candidatus Nealsoniibacteriota</taxon>
    </lineage>
</organism>
<accession>A0A2M7R6R2</accession>
<protein>
    <recommendedName>
        <fullName evidence="3">Nucleotidyl transferase AbiEii/AbiGii toxin family protein</fullName>
    </recommendedName>
</protein>
<dbReference type="Proteomes" id="UP000230767">
    <property type="component" value="Unassembled WGS sequence"/>
</dbReference>
<proteinExistence type="predicted"/>
<dbReference type="InterPro" id="IPR014942">
    <property type="entry name" value="AbiEii"/>
</dbReference>